<evidence type="ECO:0000256" key="5">
    <source>
        <dbReference type="ARBA" id="ARBA00023012"/>
    </source>
</evidence>
<evidence type="ECO:0000259" key="6">
    <source>
        <dbReference type="PROSITE" id="PS50109"/>
    </source>
</evidence>
<dbReference type="Pfam" id="PF02518">
    <property type="entry name" value="HATPase_c"/>
    <property type="match status" value="1"/>
</dbReference>
<accession>A0ABW5IV43</accession>
<organism evidence="7 8">
    <name type="scientific">Pontibacter locisalis</name>
    <dbReference type="NCBI Taxonomy" id="1719035"/>
    <lineage>
        <taxon>Bacteria</taxon>
        <taxon>Pseudomonadati</taxon>
        <taxon>Bacteroidota</taxon>
        <taxon>Cytophagia</taxon>
        <taxon>Cytophagales</taxon>
        <taxon>Hymenobacteraceae</taxon>
        <taxon>Pontibacter</taxon>
    </lineage>
</organism>
<reference evidence="8" key="1">
    <citation type="journal article" date="2019" name="Int. J. Syst. Evol. Microbiol.">
        <title>The Global Catalogue of Microorganisms (GCM) 10K type strain sequencing project: providing services to taxonomists for standard genome sequencing and annotation.</title>
        <authorList>
            <consortium name="The Broad Institute Genomics Platform"/>
            <consortium name="The Broad Institute Genome Sequencing Center for Infectious Disease"/>
            <person name="Wu L."/>
            <person name="Ma J."/>
        </authorList>
    </citation>
    <scope>NUCLEOTIDE SEQUENCE [LARGE SCALE GENOMIC DNA]</scope>
    <source>
        <strain evidence="8">KCTC 42498</strain>
    </source>
</reference>
<dbReference type="InterPro" id="IPR050736">
    <property type="entry name" value="Sensor_HK_Regulatory"/>
</dbReference>
<dbReference type="PANTHER" id="PTHR43711:SF1">
    <property type="entry name" value="HISTIDINE KINASE 1"/>
    <property type="match status" value="1"/>
</dbReference>
<dbReference type="EMBL" id="JBHULU010000027">
    <property type="protein sequence ID" value="MFD2515945.1"/>
    <property type="molecule type" value="Genomic_DNA"/>
</dbReference>
<dbReference type="Proteomes" id="UP001597544">
    <property type="component" value="Unassembled WGS sequence"/>
</dbReference>
<dbReference type="GO" id="GO:0016301">
    <property type="term" value="F:kinase activity"/>
    <property type="evidence" value="ECO:0007669"/>
    <property type="project" value="UniProtKB-KW"/>
</dbReference>
<dbReference type="InterPro" id="IPR005467">
    <property type="entry name" value="His_kinase_dom"/>
</dbReference>
<comment type="caution">
    <text evidence="7">The sequence shown here is derived from an EMBL/GenBank/DDBJ whole genome shotgun (WGS) entry which is preliminary data.</text>
</comment>
<dbReference type="PRINTS" id="PR00344">
    <property type="entry name" value="BCTRLSENSOR"/>
</dbReference>
<keyword evidence="5" id="KW-0902">Two-component regulatory system</keyword>
<evidence type="ECO:0000256" key="1">
    <source>
        <dbReference type="ARBA" id="ARBA00000085"/>
    </source>
</evidence>
<name>A0ABW5IV43_9BACT</name>
<evidence type="ECO:0000256" key="3">
    <source>
        <dbReference type="ARBA" id="ARBA00022679"/>
    </source>
</evidence>
<evidence type="ECO:0000313" key="7">
    <source>
        <dbReference type="EMBL" id="MFD2515945.1"/>
    </source>
</evidence>
<feature type="domain" description="Histidine kinase" evidence="6">
    <location>
        <begin position="1"/>
        <end position="172"/>
    </location>
</feature>
<dbReference type="EC" id="2.7.13.3" evidence="2"/>
<dbReference type="CDD" id="cd00075">
    <property type="entry name" value="HATPase"/>
    <property type="match status" value="1"/>
</dbReference>
<dbReference type="SUPFAM" id="SSF55874">
    <property type="entry name" value="ATPase domain of HSP90 chaperone/DNA topoisomerase II/histidine kinase"/>
    <property type="match status" value="1"/>
</dbReference>
<dbReference type="PROSITE" id="PS50109">
    <property type="entry name" value="HIS_KIN"/>
    <property type="match status" value="1"/>
</dbReference>
<dbReference type="InterPro" id="IPR003594">
    <property type="entry name" value="HATPase_dom"/>
</dbReference>
<proteinExistence type="predicted"/>
<dbReference type="InterPro" id="IPR004358">
    <property type="entry name" value="Sig_transdc_His_kin-like_C"/>
</dbReference>
<evidence type="ECO:0000256" key="4">
    <source>
        <dbReference type="ARBA" id="ARBA00022777"/>
    </source>
</evidence>
<dbReference type="PANTHER" id="PTHR43711">
    <property type="entry name" value="TWO-COMPONENT HISTIDINE KINASE"/>
    <property type="match status" value="1"/>
</dbReference>
<dbReference type="RefSeq" id="WP_377511767.1">
    <property type="nucleotide sequence ID" value="NZ_JBHULU010000027.1"/>
</dbReference>
<keyword evidence="3" id="KW-0808">Transferase</keyword>
<protein>
    <recommendedName>
        <fullName evidence="2">histidine kinase</fullName>
        <ecNumber evidence="2">2.7.13.3</ecNumber>
    </recommendedName>
</protein>
<dbReference type="InterPro" id="IPR036890">
    <property type="entry name" value="HATPase_C_sf"/>
</dbReference>
<keyword evidence="8" id="KW-1185">Reference proteome</keyword>
<sequence>MLESLLAWSQSQFRQLRFEPASLALGEEVEKVVGQLQQQASDKSIPVQVDVPAGLWVHADRQMLHLILRNLLSNAIKFSEAGKAVRLETAKSSSFIHVSVKDEGVGLSPESISRLSGRNADGFTSYGTKGEKGTGLGINLCMNCIEMHGGSLLIQSEEGRGSRFTFSLLASAPEKNSGALCSEGLKGCKSALGLS</sequence>
<dbReference type="SMART" id="SM00387">
    <property type="entry name" value="HATPase_c"/>
    <property type="match status" value="1"/>
</dbReference>
<keyword evidence="4 7" id="KW-0418">Kinase</keyword>
<comment type="catalytic activity">
    <reaction evidence="1">
        <text>ATP + protein L-histidine = ADP + protein N-phospho-L-histidine.</text>
        <dbReference type="EC" id="2.7.13.3"/>
    </reaction>
</comment>
<dbReference type="Gene3D" id="3.30.565.10">
    <property type="entry name" value="Histidine kinase-like ATPase, C-terminal domain"/>
    <property type="match status" value="1"/>
</dbReference>
<evidence type="ECO:0000313" key="8">
    <source>
        <dbReference type="Proteomes" id="UP001597544"/>
    </source>
</evidence>
<gene>
    <name evidence="7" type="ORF">ACFSRY_18885</name>
</gene>
<evidence type="ECO:0000256" key="2">
    <source>
        <dbReference type="ARBA" id="ARBA00012438"/>
    </source>
</evidence>